<keyword evidence="4" id="KW-0546">Nucleotide metabolism</keyword>
<dbReference type="PANTHER" id="PTHR11241:SF0">
    <property type="entry name" value="DEOXYURIDINE 5'-TRIPHOSPHATE NUCLEOTIDOHYDROLASE"/>
    <property type="match status" value="1"/>
</dbReference>
<dbReference type="EMBL" id="JAMDLZ010000012">
    <property type="protein sequence ID" value="MCY9546805.1"/>
    <property type="molecule type" value="Genomic_DNA"/>
</dbReference>
<evidence type="ECO:0000313" key="7">
    <source>
        <dbReference type="EMBL" id="MCY9546805.1"/>
    </source>
</evidence>
<gene>
    <name evidence="7" type="ORF">M5W82_07545</name>
</gene>
<protein>
    <recommendedName>
        <fullName evidence="2">dUTP diphosphatase</fullName>
        <ecNumber evidence="2">3.6.1.23</ecNumber>
    </recommendedName>
</protein>
<organism evidence="7 8">
    <name type="scientific">Lysinibacillus xylanilyticus</name>
    <dbReference type="NCBI Taxonomy" id="582475"/>
    <lineage>
        <taxon>Bacteria</taxon>
        <taxon>Bacillati</taxon>
        <taxon>Bacillota</taxon>
        <taxon>Bacilli</taxon>
        <taxon>Bacillales</taxon>
        <taxon>Bacillaceae</taxon>
        <taxon>Lysinibacillus</taxon>
    </lineage>
</organism>
<evidence type="ECO:0000256" key="5">
    <source>
        <dbReference type="ARBA" id="ARBA00047686"/>
    </source>
</evidence>
<feature type="domain" description="dUTPase-like" evidence="6">
    <location>
        <begin position="25"/>
        <end position="110"/>
    </location>
</feature>
<dbReference type="InterPro" id="IPR033704">
    <property type="entry name" value="dUTPase_trimeric"/>
</dbReference>
<dbReference type="RefSeq" id="WP_268636992.1">
    <property type="nucleotide sequence ID" value="NZ_JAMDLZ010000012.1"/>
</dbReference>
<reference evidence="7 8" key="1">
    <citation type="submission" date="2022-05" db="EMBL/GenBank/DDBJ databases">
        <title>Genome Sequencing of Bee-Associated Microbes.</title>
        <authorList>
            <person name="Dunlap C."/>
        </authorList>
    </citation>
    <scope>NUCLEOTIDE SEQUENCE [LARGE SCALE GENOMIC DNA]</scope>
    <source>
        <strain evidence="7 8">NRRL BD-083</strain>
    </source>
</reference>
<evidence type="ECO:0000313" key="8">
    <source>
        <dbReference type="Proteomes" id="UP001527052"/>
    </source>
</evidence>
<dbReference type="Proteomes" id="UP001527052">
    <property type="component" value="Unassembled WGS sequence"/>
</dbReference>
<dbReference type="InterPro" id="IPR029054">
    <property type="entry name" value="dUTPase-like"/>
</dbReference>
<name>A0ABT4EMA9_9BACI</name>
<dbReference type="CDD" id="cd07557">
    <property type="entry name" value="trimeric_dUTPase"/>
    <property type="match status" value="1"/>
</dbReference>
<evidence type="ECO:0000259" key="6">
    <source>
        <dbReference type="Pfam" id="PF00692"/>
    </source>
</evidence>
<evidence type="ECO:0000256" key="2">
    <source>
        <dbReference type="ARBA" id="ARBA00012379"/>
    </source>
</evidence>
<dbReference type="Gene3D" id="2.70.40.10">
    <property type="match status" value="1"/>
</dbReference>
<dbReference type="InterPro" id="IPR008181">
    <property type="entry name" value="dUTPase"/>
</dbReference>
<dbReference type="Pfam" id="PF00692">
    <property type="entry name" value="dUTPase"/>
    <property type="match status" value="1"/>
</dbReference>
<evidence type="ECO:0000256" key="1">
    <source>
        <dbReference type="ARBA" id="ARBA00006581"/>
    </source>
</evidence>
<dbReference type="PANTHER" id="PTHR11241">
    <property type="entry name" value="DEOXYURIDINE 5'-TRIPHOSPHATE NUCLEOTIDOHYDROLASE"/>
    <property type="match status" value="1"/>
</dbReference>
<comment type="similarity">
    <text evidence="1">Belongs to the dUTPase family.</text>
</comment>
<dbReference type="InterPro" id="IPR036157">
    <property type="entry name" value="dUTPase-like_sf"/>
</dbReference>
<comment type="catalytic activity">
    <reaction evidence="5">
        <text>dUTP + H2O = dUMP + diphosphate + H(+)</text>
        <dbReference type="Rhea" id="RHEA:10248"/>
        <dbReference type="ChEBI" id="CHEBI:15377"/>
        <dbReference type="ChEBI" id="CHEBI:15378"/>
        <dbReference type="ChEBI" id="CHEBI:33019"/>
        <dbReference type="ChEBI" id="CHEBI:61555"/>
        <dbReference type="ChEBI" id="CHEBI:246422"/>
        <dbReference type="EC" id="3.6.1.23"/>
    </reaction>
</comment>
<dbReference type="EC" id="3.6.1.23" evidence="2"/>
<proteinExistence type="inferred from homology"/>
<comment type="caution">
    <text evidence="7">The sequence shown here is derived from an EMBL/GenBank/DDBJ whole genome shotgun (WGS) entry which is preliminary data.</text>
</comment>
<accession>A0ABT4EMA9</accession>
<keyword evidence="3" id="KW-0378">Hydrolase</keyword>
<dbReference type="SUPFAM" id="SSF51283">
    <property type="entry name" value="dUTPase-like"/>
    <property type="match status" value="1"/>
</dbReference>
<sequence>MDANLIEKETQNMPLEIGFKRLTDDAILPTKAHASDSGYDIYAAEDVVIAPGETKVIKTCLAVVLPKGHDAYIKNRSGISSKTKLRVVSPPIDEGYRGEIGIIMDNTNAPLVELQPLTATIDDPKTNITNVTYIIRKGVKIAQLTVQPRPNTVTVEITGELEDSDRGTNGWGSSGV</sequence>
<keyword evidence="8" id="KW-1185">Reference proteome</keyword>
<evidence type="ECO:0000256" key="4">
    <source>
        <dbReference type="ARBA" id="ARBA00023080"/>
    </source>
</evidence>
<evidence type="ECO:0000256" key="3">
    <source>
        <dbReference type="ARBA" id="ARBA00022801"/>
    </source>
</evidence>